<organism evidence="1 2">
    <name type="scientific">Protea cynaroides</name>
    <dbReference type="NCBI Taxonomy" id="273540"/>
    <lineage>
        <taxon>Eukaryota</taxon>
        <taxon>Viridiplantae</taxon>
        <taxon>Streptophyta</taxon>
        <taxon>Embryophyta</taxon>
        <taxon>Tracheophyta</taxon>
        <taxon>Spermatophyta</taxon>
        <taxon>Magnoliopsida</taxon>
        <taxon>Proteales</taxon>
        <taxon>Proteaceae</taxon>
        <taxon>Protea</taxon>
    </lineage>
</organism>
<reference evidence="1" key="1">
    <citation type="journal article" date="2023" name="Plant J.">
        <title>The genome of the king protea, Protea cynaroides.</title>
        <authorList>
            <person name="Chang J."/>
            <person name="Duong T.A."/>
            <person name="Schoeman C."/>
            <person name="Ma X."/>
            <person name="Roodt D."/>
            <person name="Barker N."/>
            <person name="Li Z."/>
            <person name="Van de Peer Y."/>
            <person name="Mizrachi E."/>
        </authorList>
    </citation>
    <scope>NUCLEOTIDE SEQUENCE</scope>
    <source>
        <tissue evidence="1">Young leaves</tissue>
    </source>
</reference>
<accession>A0A9Q0KFN4</accession>
<sequence>MAGNSPPIQERTLTRLKYRKHLKEDLPNGDLSPPLFPECFHTLGWESLPLDQQQLFVLPLFQLLRVSYISFLSFCFSVISCAFYRNVLWFTTVCLLGFGRGLRSSHPASPIPPLYLYLSCLNHSYEAPLARYRSSVSDTILRIDLPISNDIRTAWDHYANFSDVKWKIQPNDYKPTSLVIYHDWWQSSDSRLNSFQACYLPDGPLFKSVAVTSCANSPAALKDGGLSEVEVPEANTPICCSSSSPCSRGFYSWSKPEAAISAEVSKKKRLPRSKLASNVSVSVPTLYPMNLSSTLSFFSCDEFDCFEPKNILPGYAQRETYSLAARWKSQKKASKARKSQASPQHYYYQSQPSVTSLPVGVNPMNMQVY</sequence>
<dbReference type="Proteomes" id="UP001141806">
    <property type="component" value="Unassembled WGS sequence"/>
</dbReference>
<protein>
    <submittedName>
        <fullName evidence="1">Uncharacterized protein</fullName>
    </submittedName>
</protein>
<keyword evidence="2" id="KW-1185">Reference proteome</keyword>
<dbReference type="EMBL" id="JAMYWD010000006">
    <property type="protein sequence ID" value="KAJ4969444.1"/>
    <property type="molecule type" value="Genomic_DNA"/>
</dbReference>
<dbReference type="AlphaFoldDB" id="A0A9Q0KFN4"/>
<gene>
    <name evidence="1" type="ORF">NE237_016145</name>
</gene>
<evidence type="ECO:0000313" key="1">
    <source>
        <dbReference type="EMBL" id="KAJ4969444.1"/>
    </source>
</evidence>
<evidence type="ECO:0000313" key="2">
    <source>
        <dbReference type="Proteomes" id="UP001141806"/>
    </source>
</evidence>
<name>A0A9Q0KFN4_9MAGN</name>
<comment type="caution">
    <text evidence="1">The sequence shown here is derived from an EMBL/GenBank/DDBJ whole genome shotgun (WGS) entry which is preliminary data.</text>
</comment>
<proteinExistence type="predicted"/>